<evidence type="ECO:0000256" key="7">
    <source>
        <dbReference type="ARBA" id="ARBA00022840"/>
    </source>
</evidence>
<keyword evidence="7" id="KW-0067">ATP-binding</keyword>
<keyword evidence="4" id="KW-0997">Cell inner membrane</keyword>
<dbReference type="Proteomes" id="UP000237632">
    <property type="component" value="Unassembled WGS sequence"/>
</dbReference>
<protein>
    <submittedName>
        <fullName evidence="12">Metal-dependent hydrolase</fullName>
    </submittedName>
</protein>
<dbReference type="CDD" id="cd03219">
    <property type="entry name" value="ABC_Mj1267_LivG_branched"/>
    <property type="match status" value="1"/>
</dbReference>
<dbReference type="InterPro" id="IPR032823">
    <property type="entry name" value="BCA_ABC_TP_C"/>
</dbReference>
<organism evidence="12 13">
    <name type="scientific">Burkholderia vietnamiensis</name>
    <dbReference type="NCBI Taxonomy" id="60552"/>
    <lineage>
        <taxon>Bacteria</taxon>
        <taxon>Pseudomonadati</taxon>
        <taxon>Pseudomonadota</taxon>
        <taxon>Betaproteobacteria</taxon>
        <taxon>Burkholderiales</taxon>
        <taxon>Burkholderiaceae</taxon>
        <taxon>Burkholderia</taxon>
        <taxon>Burkholderia cepacia complex</taxon>
    </lineage>
</organism>
<keyword evidence="3" id="KW-1003">Cell membrane</keyword>
<dbReference type="EMBL" id="PVHK01000157">
    <property type="protein sequence ID" value="PRH40368.1"/>
    <property type="molecule type" value="Genomic_DNA"/>
</dbReference>
<reference evidence="12 13" key="1">
    <citation type="submission" date="2018-03" db="EMBL/GenBank/DDBJ databases">
        <authorList>
            <person name="Nguyen K."/>
            <person name="Fouts D."/>
            <person name="Sutton G."/>
        </authorList>
    </citation>
    <scope>NUCLEOTIDE SEQUENCE [LARGE SCALE GENOMIC DNA]</scope>
    <source>
        <strain evidence="12 13">AU3578</strain>
    </source>
</reference>
<evidence type="ECO:0000313" key="12">
    <source>
        <dbReference type="EMBL" id="PRH40368.1"/>
    </source>
</evidence>
<dbReference type="AlphaFoldDB" id="A0AA44XXD7"/>
<dbReference type="PROSITE" id="PS50893">
    <property type="entry name" value="ABC_TRANSPORTER_2"/>
    <property type="match status" value="1"/>
</dbReference>
<keyword evidence="5 10" id="KW-0812">Transmembrane</keyword>
<accession>A0AA44XXD7</accession>
<feature type="transmembrane region" description="Helical" evidence="10">
    <location>
        <begin position="115"/>
        <end position="132"/>
    </location>
</feature>
<feature type="transmembrane region" description="Helical" evidence="10">
    <location>
        <begin position="88"/>
        <end position="108"/>
    </location>
</feature>
<evidence type="ECO:0000256" key="5">
    <source>
        <dbReference type="ARBA" id="ARBA00022692"/>
    </source>
</evidence>
<dbReference type="CDD" id="cd06581">
    <property type="entry name" value="TM_PBP1_LivM_like"/>
    <property type="match status" value="1"/>
</dbReference>
<keyword evidence="8 10" id="KW-1133">Transmembrane helix</keyword>
<feature type="transmembrane region" description="Helical" evidence="10">
    <location>
        <begin position="289"/>
        <end position="307"/>
    </location>
</feature>
<dbReference type="GO" id="GO:0015658">
    <property type="term" value="F:branched-chain amino acid transmembrane transporter activity"/>
    <property type="evidence" value="ECO:0007669"/>
    <property type="project" value="InterPro"/>
</dbReference>
<dbReference type="PANTHER" id="PTHR45772:SF2">
    <property type="entry name" value="ABC TRANSPORTER ATP-BINDING PROTEIN"/>
    <property type="match status" value="1"/>
</dbReference>
<keyword evidence="6" id="KW-0547">Nucleotide-binding</keyword>
<comment type="subcellular location">
    <subcellularLocation>
        <location evidence="1">Cell membrane</location>
        <topology evidence="1">Multi-pass membrane protein</topology>
    </subcellularLocation>
</comment>
<dbReference type="InterPro" id="IPR003439">
    <property type="entry name" value="ABC_transporter-like_ATP-bd"/>
</dbReference>
<proteinExistence type="predicted"/>
<feature type="transmembrane region" description="Helical" evidence="10">
    <location>
        <begin position="161"/>
        <end position="181"/>
    </location>
</feature>
<dbReference type="InterPro" id="IPR051120">
    <property type="entry name" value="ABC_AA/LPS_Transport"/>
</dbReference>
<evidence type="ECO:0000256" key="9">
    <source>
        <dbReference type="ARBA" id="ARBA00023136"/>
    </source>
</evidence>
<feature type="transmembrane region" description="Helical" evidence="10">
    <location>
        <begin position="34"/>
        <end position="53"/>
    </location>
</feature>
<evidence type="ECO:0000256" key="8">
    <source>
        <dbReference type="ARBA" id="ARBA00022989"/>
    </source>
</evidence>
<evidence type="ECO:0000256" key="4">
    <source>
        <dbReference type="ARBA" id="ARBA00022519"/>
    </source>
</evidence>
<dbReference type="RefSeq" id="WP_060081849.1">
    <property type="nucleotide sequence ID" value="NZ_CADFEV010000017.1"/>
</dbReference>
<evidence type="ECO:0000259" key="11">
    <source>
        <dbReference type="PROSITE" id="PS50893"/>
    </source>
</evidence>
<evidence type="ECO:0000256" key="1">
    <source>
        <dbReference type="ARBA" id="ARBA00004651"/>
    </source>
</evidence>
<dbReference type="SMART" id="SM00382">
    <property type="entry name" value="AAA"/>
    <property type="match status" value="1"/>
</dbReference>
<dbReference type="FunFam" id="3.40.50.300:FF:000421">
    <property type="entry name" value="Branched-chain amino acid ABC transporter ATP-binding protein"/>
    <property type="match status" value="1"/>
</dbReference>
<dbReference type="Pfam" id="PF02653">
    <property type="entry name" value="BPD_transp_2"/>
    <property type="match status" value="1"/>
</dbReference>
<evidence type="ECO:0000256" key="10">
    <source>
        <dbReference type="SAM" id="Phobius"/>
    </source>
</evidence>
<dbReference type="Gene3D" id="3.40.50.300">
    <property type="entry name" value="P-loop containing nucleotide triphosphate hydrolases"/>
    <property type="match status" value="1"/>
</dbReference>
<feature type="transmembrane region" description="Helical" evidence="10">
    <location>
        <begin position="65"/>
        <end position="82"/>
    </location>
</feature>
<feature type="transmembrane region" description="Helical" evidence="10">
    <location>
        <begin position="248"/>
        <end position="277"/>
    </location>
</feature>
<dbReference type="PANTHER" id="PTHR45772">
    <property type="entry name" value="CONSERVED COMPONENT OF ABC TRANSPORTER FOR NATURAL AMINO ACIDS-RELATED"/>
    <property type="match status" value="1"/>
</dbReference>
<comment type="caution">
    <text evidence="12">The sequence shown here is derived from an EMBL/GenBank/DDBJ whole genome shotgun (WGS) entry which is preliminary data.</text>
</comment>
<evidence type="ECO:0000256" key="3">
    <source>
        <dbReference type="ARBA" id="ARBA00022475"/>
    </source>
</evidence>
<dbReference type="InterPro" id="IPR027417">
    <property type="entry name" value="P-loop_NTPase"/>
</dbReference>
<evidence type="ECO:0000256" key="6">
    <source>
        <dbReference type="ARBA" id="ARBA00022741"/>
    </source>
</evidence>
<dbReference type="Pfam" id="PF00005">
    <property type="entry name" value="ABC_tran"/>
    <property type="match status" value="1"/>
</dbReference>
<dbReference type="GO" id="GO:0016887">
    <property type="term" value="F:ATP hydrolysis activity"/>
    <property type="evidence" value="ECO:0007669"/>
    <property type="project" value="InterPro"/>
</dbReference>
<dbReference type="InterPro" id="IPR003593">
    <property type="entry name" value="AAA+_ATPase"/>
</dbReference>
<dbReference type="GO" id="GO:0005524">
    <property type="term" value="F:ATP binding"/>
    <property type="evidence" value="ECO:0007669"/>
    <property type="project" value="UniProtKB-KW"/>
</dbReference>
<sequence length="594" mass="63881">MTTMVRNKAFWAFLVVLFALPVLPGALQVPEYWITLLNYIGLYAIVAIGLVLLTGVGGMTSFGQAAFVGIGAYATALLTTRYGVSPWLALVVGVVLTALVALLLGAVTMRLSGHFLPLGTIAWGLALFYLFGNLELLGKYDGISGIPALNLFGVALESGRSLYFVIWAVVLAAIVSVQNLLNSRPGRAIRALRGGGVMAEAMGVNTAWMRVVIFVYAAVLAAVSGFLYAHLQRAVNPTPFGLNHGIEFLFMAVVGGVSHVWGAVLGAAILTVLQDYLQTLLPKLLGSEGNFEIIVFGVLMVVLLQYARQGVWPFVAKLFPRGPRAHAPEHADPLPQRAKPVAGEPLLVVDRARKQFGGLVAVNDVSFDVKAGQIIGLIGPNGAGKSTTFNLVTGVLKPTGGAITFRGERIDGLTSRQIVRRGIGRTFQHVKLLPTMTVLENVAIGAHLRGHTGVWRSIARLNAHEEAQLLAEAAQQIRRVGLEKHMYDEAGGLALGQQRIVEIARALCCDPTLLLLDEPAAGLRYQEKQQLAELLRRLKGEGMSVLLVEHDMDFVMNLTDRLVVMEFGTRIAEGLPQDVQQDPAVLEAYLGGVE</sequence>
<keyword evidence="12" id="KW-0378">Hydrolase</keyword>
<evidence type="ECO:0000313" key="13">
    <source>
        <dbReference type="Proteomes" id="UP000237632"/>
    </source>
</evidence>
<dbReference type="GO" id="GO:0005886">
    <property type="term" value="C:plasma membrane"/>
    <property type="evidence" value="ECO:0007669"/>
    <property type="project" value="UniProtKB-SubCell"/>
</dbReference>
<evidence type="ECO:0000256" key="2">
    <source>
        <dbReference type="ARBA" id="ARBA00022448"/>
    </source>
</evidence>
<dbReference type="InterPro" id="IPR001851">
    <property type="entry name" value="ABC_transp_permease"/>
</dbReference>
<dbReference type="InterPro" id="IPR043428">
    <property type="entry name" value="LivM-like"/>
</dbReference>
<dbReference type="Pfam" id="PF12399">
    <property type="entry name" value="BCA_ABC_TP_C"/>
    <property type="match status" value="1"/>
</dbReference>
<gene>
    <name evidence="12" type="ORF">C6T65_21485</name>
</gene>
<feature type="transmembrane region" description="Helical" evidence="10">
    <location>
        <begin position="207"/>
        <end position="228"/>
    </location>
</feature>
<dbReference type="SUPFAM" id="SSF52540">
    <property type="entry name" value="P-loop containing nucleoside triphosphate hydrolases"/>
    <property type="match status" value="1"/>
</dbReference>
<name>A0AA44XXD7_BURVI</name>
<feature type="domain" description="ABC transporter" evidence="11">
    <location>
        <begin position="346"/>
        <end position="592"/>
    </location>
</feature>
<keyword evidence="9 10" id="KW-0472">Membrane</keyword>
<keyword evidence="2" id="KW-0813">Transport</keyword>